<evidence type="ECO:0000313" key="2">
    <source>
        <dbReference type="EMBL" id="CAH1994425.1"/>
    </source>
</evidence>
<evidence type="ECO:0000313" key="3">
    <source>
        <dbReference type="Proteomes" id="UP001152888"/>
    </source>
</evidence>
<dbReference type="PANTHER" id="PTHR10773">
    <property type="entry name" value="DNA-DIRECTED RNA POLYMERASES I, II, AND III SUBUNIT RPABC2"/>
    <property type="match status" value="1"/>
</dbReference>
<feature type="region of interest" description="Disordered" evidence="1">
    <location>
        <begin position="84"/>
        <end position="142"/>
    </location>
</feature>
<comment type="caution">
    <text evidence="2">The sequence shown here is derived from an EMBL/GenBank/DDBJ whole genome shotgun (WGS) entry which is preliminary data.</text>
</comment>
<dbReference type="Proteomes" id="UP001152888">
    <property type="component" value="Unassembled WGS sequence"/>
</dbReference>
<protein>
    <submittedName>
        <fullName evidence="2">Uncharacterized protein</fullName>
    </submittedName>
</protein>
<feature type="compositionally biased region" description="Basic and acidic residues" evidence="1">
    <location>
        <begin position="127"/>
        <end position="137"/>
    </location>
</feature>
<dbReference type="PANTHER" id="PTHR10773:SF19">
    <property type="match status" value="1"/>
</dbReference>
<dbReference type="EMBL" id="CAKOFQ010007199">
    <property type="protein sequence ID" value="CAH1994425.1"/>
    <property type="molecule type" value="Genomic_DNA"/>
</dbReference>
<accession>A0A9P0LGR9</accession>
<organism evidence="2 3">
    <name type="scientific">Acanthoscelides obtectus</name>
    <name type="common">Bean weevil</name>
    <name type="synonym">Bruchus obtectus</name>
    <dbReference type="NCBI Taxonomy" id="200917"/>
    <lineage>
        <taxon>Eukaryota</taxon>
        <taxon>Metazoa</taxon>
        <taxon>Ecdysozoa</taxon>
        <taxon>Arthropoda</taxon>
        <taxon>Hexapoda</taxon>
        <taxon>Insecta</taxon>
        <taxon>Pterygota</taxon>
        <taxon>Neoptera</taxon>
        <taxon>Endopterygota</taxon>
        <taxon>Coleoptera</taxon>
        <taxon>Polyphaga</taxon>
        <taxon>Cucujiformia</taxon>
        <taxon>Chrysomeloidea</taxon>
        <taxon>Chrysomelidae</taxon>
        <taxon>Bruchinae</taxon>
        <taxon>Bruchini</taxon>
        <taxon>Acanthoscelides</taxon>
    </lineage>
</organism>
<dbReference type="AlphaFoldDB" id="A0A9P0LGR9"/>
<evidence type="ECO:0000256" key="1">
    <source>
        <dbReference type="SAM" id="MobiDB-lite"/>
    </source>
</evidence>
<name>A0A9P0LGR9_ACAOB</name>
<dbReference type="OrthoDB" id="6783438at2759"/>
<proteinExistence type="predicted"/>
<keyword evidence="3" id="KW-1185">Reference proteome</keyword>
<reference evidence="2" key="1">
    <citation type="submission" date="2022-03" db="EMBL/GenBank/DDBJ databases">
        <authorList>
            <person name="Sayadi A."/>
        </authorList>
    </citation>
    <scope>NUCLEOTIDE SEQUENCE</scope>
</reference>
<feature type="compositionally biased region" description="Polar residues" evidence="1">
    <location>
        <begin position="84"/>
        <end position="106"/>
    </location>
</feature>
<gene>
    <name evidence="2" type="ORF">ACAOBT_LOCUS22117</name>
</gene>
<feature type="region of interest" description="Disordered" evidence="1">
    <location>
        <begin position="1"/>
        <end position="20"/>
    </location>
</feature>
<sequence>MEQIGDNEAYWSGYDSDIDKEYIPPKKTRIKIRGKLYEVEADKTLDTKTDECSRKLDCHKFAKPKENLNNYARVVPMKGFNKVSQYGESSKSGQNENTVTKQNPNQTEKENLQPFNEQQQTEENNEDERNNAHKSENVTKMSRIRQRNIKSWASHIRKERFDRGQEYISVRKKIVPARKIKTIKDCIEKCKFKCGRLISTEQREEIFSNYYRLSASEKKMFILQYIQIRDRPDINKTT</sequence>